<sequence>MAFNPGKVVQLTNRRFKLPLLAFLVVLPRNNYDEKIFIVDRLCFMTVRIETYRANGVTQYYSCNLFRHNSENCRKTAPSLIRTLQETVM</sequence>
<organism evidence="1 2">
    <name type="scientific">Nephila pilipes</name>
    <name type="common">Giant wood spider</name>
    <name type="synonym">Nephila maculata</name>
    <dbReference type="NCBI Taxonomy" id="299642"/>
    <lineage>
        <taxon>Eukaryota</taxon>
        <taxon>Metazoa</taxon>
        <taxon>Ecdysozoa</taxon>
        <taxon>Arthropoda</taxon>
        <taxon>Chelicerata</taxon>
        <taxon>Arachnida</taxon>
        <taxon>Araneae</taxon>
        <taxon>Araneomorphae</taxon>
        <taxon>Entelegynae</taxon>
        <taxon>Araneoidea</taxon>
        <taxon>Nephilidae</taxon>
        <taxon>Nephila</taxon>
    </lineage>
</organism>
<dbReference type="OrthoDB" id="6379801at2759"/>
<evidence type="ECO:0000313" key="1">
    <source>
        <dbReference type="EMBL" id="GFT87766.1"/>
    </source>
</evidence>
<comment type="caution">
    <text evidence="1">The sequence shown here is derived from an EMBL/GenBank/DDBJ whole genome shotgun (WGS) entry which is preliminary data.</text>
</comment>
<accession>A0A8X6U750</accession>
<name>A0A8X6U750_NEPPI</name>
<evidence type="ECO:0000313" key="2">
    <source>
        <dbReference type="Proteomes" id="UP000887013"/>
    </source>
</evidence>
<keyword evidence="2" id="KW-1185">Reference proteome</keyword>
<dbReference type="Proteomes" id="UP000887013">
    <property type="component" value="Unassembled WGS sequence"/>
</dbReference>
<proteinExistence type="predicted"/>
<reference evidence="1" key="1">
    <citation type="submission" date="2020-08" db="EMBL/GenBank/DDBJ databases">
        <title>Multicomponent nature underlies the extraordinary mechanical properties of spider dragline silk.</title>
        <authorList>
            <person name="Kono N."/>
            <person name="Nakamura H."/>
            <person name="Mori M."/>
            <person name="Yoshida Y."/>
            <person name="Ohtoshi R."/>
            <person name="Malay A.D."/>
            <person name="Moran D.A.P."/>
            <person name="Tomita M."/>
            <person name="Numata K."/>
            <person name="Arakawa K."/>
        </authorList>
    </citation>
    <scope>NUCLEOTIDE SEQUENCE</scope>
</reference>
<gene>
    <name evidence="1" type="ORF">NPIL_519051</name>
</gene>
<dbReference type="EMBL" id="BMAW01024416">
    <property type="protein sequence ID" value="GFT87766.1"/>
    <property type="molecule type" value="Genomic_DNA"/>
</dbReference>
<dbReference type="AlphaFoldDB" id="A0A8X6U750"/>
<protein>
    <submittedName>
        <fullName evidence="1">Uncharacterized protein</fullName>
    </submittedName>
</protein>